<reference evidence="1 2" key="1">
    <citation type="submission" date="2015-08" db="EMBL/GenBank/DDBJ databases">
        <authorList>
            <person name="Babu N.S."/>
            <person name="Beckwith C.J."/>
            <person name="Beseler K.G."/>
            <person name="Brison A."/>
            <person name="Carone J.V."/>
            <person name="Caskin T.P."/>
            <person name="Diamond M."/>
            <person name="Durham M.E."/>
            <person name="Foxe J.M."/>
            <person name="Go M."/>
            <person name="Henderson B.A."/>
            <person name="Jones I.B."/>
            <person name="McGettigan J.A."/>
            <person name="Micheletti S.J."/>
            <person name="Nasrallah M.E."/>
            <person name="Ortiz D."/>
            <person name="Piller C.R."/>
            <person name="Privatt S.R."/>
            <person name="Schneider S.L."/>
            <person name="Sharp S."/>
            <person name="Smith T.C."/>
            <person name="Stanton J.D."/>
            <person name="Ullery H.E."/>
            <person name="Wilson R.J."/>
            <person name="Serrano M.G."/>
            <person name="Buck G."/>
            <person name="Lee V."/>
            <person name="Wang Y."/>
            <person name="Carvalho R."/>
            <person name="Voegtly L."/>
            <person name="Shi R."/>
            <person name="Duckworth R."/>
            <person name="Johnson A."/>
            <person name="Loviza R."/>
            <person name="Walstead R."/>
            <person name="Shah Z."/>
            <person name="Kiflezghi M."/>
            <person name="Wade K."/>
            <person name="Ball S.L."/>
            <person name="Bradley K.W."/>
            <person name="Asai D.J."/>
            <person name="Bowman C.A."/>
            <person name="Russell D.A."/>
            <person name="Pope W.H."/>
            <person name="Jacobs-Sera D."/>
            <person name="Hendrix R.W."/>
            <person name="Hatfull G.F."/>
        </authorList>
    </citation>
    <scope>NUCLEOTIDE SEQUENCE [LARGE SCALE GENOMIC DNA]</scope>
    <source>
        <strain evidence="1 2">DSM 27648</strain>
    </source>
</reference>
<evidence type="ECO:0000313" key="1">
    <source>
        <dbReference type="EMBL" id="AKU99739.1"/>
    </source>
</evidence>
<accession>A0A0K1Q2Z1</accession>
<dbReference type="EMBL" id="CP012333">
    <property type="protein sequence ID" value="AKU99739.1"/>
    <property type="molecule type" value="Genomic_DNA"/>
</dbReference>
<dbReference type="AlphaFoldDB" id="A0A0K1Q2Z1"/>
<keyword evidence="2" id="KW-1185">Reference proteome</keyword>
<organism evidence="1 2">
    <name type="scientific">Labilithrix luteola</name>
    <dbReference type="NCBI Taxonomy" id="1391654"/>
    <lineage>
        <taxon>Bacteria</taxon>
        <taxon>Pseudomonadati</taxon>
        <taxon>Myxococcota</taxon>
        <taxon>Polyangia</taxon>
        <taxon>Polyangiales</taxon>
        <taxon>Labilitrichaceae</taxon>
        <taxon>Labilithrix</taxon>
    </lineage>
</organism>
<evidence type="ECO:0000313" key="2">
    <source>
        <dbReference type="Proteomes" id="UP000064967"/>
    </source>
</evidence>
<gene>
    <name evidence="1" type="ORF">AKJ09_06403</name>
</gene>
<dbReference type="KEGG" id="llu:AKJ09_06403"/>
<name>A0A0K1Q2Z1_9BACT</name>
<dbReference type="Proteomes" id="UP000064967">
    <property type="component" value="Chromosome"/>
</dbReference>
<proteinExistence type="predicted"/>
<sequence>MSPSPIALQRLSSAESKQHRVLTTIRVASQGTCGTASE</sequence>
<protein>
    <submittedName>
        <fullName evidence="1">Uncharacterized protein</fullName>
    </submittedName>
</protein>